<feature type="chain" id="PRO_5016333387" evidence="2">
    <location>
        <begin position="23"/>
        <end position="44"/>
    </location>
</feature>
<gene>
    <name evidence="3" type="ORF">DES52_1461</name>
</gene>
<dbReference type="Proteomes" id="UP000248326">
    <property type="component" value="Unassembled WGS sequence"/>
</dbReference>
<feature type="compositionally biased region" description="Low complexity" evidence="1">
    <location>
        <begin position="24"/>
        <end position="44"/>
    </location>
</feature>
<feature type="signal peptide" evidence="2">
    <location>
        <begin position="1"/>
        <end position="22"/>
    </location>
</feature>
<keyword evidence="4" id="KW-1185">Reference proteome</keyword>
<feature type="region of interest" description="Disordered" evidence="1">
    <location>
        <begin position="23"/>
        <end position="44"/>
    </location>
</feature>
<evidence type="ECO:0000256" key="2">
    <source>
        <dbReference type="SAM" id="SignalP"/>
    </source>
</evidence>
<keyword evidence="2" id="KW-0732">Signal</keyword>
<dbReference type="AlphaFoldDB" id="A0A318S134"/>
<evidence type="ECO:0000313" key="3">
    <source>
        <dbReference type="EMBL" id="PYE47693.1"/>
    </source>
</evidence>
<name>A0A318S134_9DEIO</name>
<sequence>MSKLKLLLAVFALVALPMPAFAQTDDTGTTTDTTTGTTDTTGTT</sequence>
<evidence type="ECO:0000256" key="1">
    <source>
        <dbReference type="SAM" id="MobiDB-lite"/>
    </source>
</evidence>
<proteinExistence type="predicted"/>
<comment type="caution">
    <text evidence="3">The sequence shown here is derived from an EMBL/GenBank/DDBJ whole genome shotgun (WGS) entry which is preliminary data.</text>
</comment>
<feature type="non-terminal residue" evidence="3">
    <location>
        <position position="44"/>
    </location>
</feature>
<accession>A0A318S134</accession>
<reference evidence="3 4" key="1">
    <citation type="submission" date="2018-06" db="EMBL/GenBank/DDBJ databases">
        <title>Genomic Encyclopedia of Type Strains, Phase IV (KMG-IV): sequencing the most valuable type-strain genomes for metagenomic binning, comparative biology and taxonomic classification.</title>
        <authorList>
            <person name="Goeker M."/>
        </authorList>
    </citation>
    <scope>NUCLEOTIDE SEQUENCE [LARGE SCALE GENOMIC DNA]</scope>
    <source>
        <strain evidence="3 4">DSM 18048</strain>
    </source>
</reference>
<evidence type="ECO:0000313" key="4">
    <source>
        <dbReference type="Proteomes" id="UP000248326"/>
    </source>
</evidence>
<dbReference type="EMBL" id="QJSX01000046">
    <property type="protein sequence ID" value="PYE47693.1"/>
    <property type="molecule type" value="Genomic_DNA"/>
</dbReference>
<protein>
    <submittedName>
        <fullName evidence="3">Uncharacterized protein</fullName>
    </submittedName>
</protein>
<organism evidence="3 4">
    <name type="scientific">Deinococcus yavapaiensis KR-236</name>
    <dbReference type="NCBI Taxonomy" id="694435"/>
    <lineage>
        <taxon>Bacteria</taxon>
        <taxon>Thermotogati</taxon>
        <taxon>Deinococcota</taxon>
        <taxon>Deinococci</taxon>
        <taxon>Deinococcales</taxon>
        <taxon>Deinococcaceae</taxon>
        <taxon>Deinococcus</taxon>
    </lineage>
</organism>